<organism evidence="2">
    <name type="scientific">Eucnemidae sp. GENSP01</name>
    <dbReference type="NCBI Taxonomy" id="1205624"/>
    <lineage>
        <taxon>Eukaryota</taxon>
        <taxon>Metazoa</taxon>
        <taxon>Ecdysozoa</taxon>
        <taxon>Arthropoda</taxon>
        <taxon>Hexapoda</taxon>
        <taxon>Insecta</taxon>
        <taxon>Pterygota</taxon>
        <taxon>Neoptera</taxon>
        <taxon>Endopterygota</taxon>
        <taxon>Coleoptera</taxon>
        <taxon>Polyphaga</taxon>
        <taxon>Elateriformia</taxon>
        <taxon>Elateroidea</taxon>
        <taxon>Eucnemidae</taxon>
    </lineage>
</organism>
<dbReference type="EMBL" id="JX412858">
    <property type="protein sequence ID" value="ALO77673.1"/>
    <property type="molecule type" value="Genomic_DNA"/>
</dbReference>
<keyword evidence="1" id="KW-1133">Transmembrane helix</keyword>
<accession>A0A0S2MSH5</accession>
<geneLocation type="mitochondrion" evidence="2"/>
<keyword evidence="1" id="KW-0812">Transmembrane</keyword>
<name>A0A0S2MSH5_9COLE</name>
<gene>
    <name evidence="2" type="primary">atp8</name>
</gene>
<evidence type="ECO:0000256" key="1">
    <source>
        <dbReference type="SAM" id="Phobius"/>
    </source>
</evidence>
<sequence length="51" mass="6480">MYQMMPMSWTLLYLYFFLIYILINNLNFYSFNYSMKVSFIKKTKISNNWKW</sequence>
<keyword evidence="2" id="KW-0496">Mitochondrion</keyword>
<proteinExistence type="predicted"/>
<protein>
    <submittedName>
        <fullName evidence="2">ATP synthase F0 subunit 8</fullName>
    </submittedName>
</protein>
<evidence type="ECO:0000313" key="2">
    <source>
        <dbReference type="EMBL" id="ALO77673.1"/>
    </source>
</evidence>
<dbReference type="AlphaFoldDB" id="A0A0S2MSH5"/>
<reference evidence="2" key="1">
    <citation type="submission" date="2012-06" db="EMBL/GenBank/DDBJ databases">
        <title>Mitogenomics of the Coleoptera under dense taxon sampling.</title>
        <authorList>
            <person name="Timmermans M.J.T.N."/>
            <person name="Lim J."/>
            <person name="Dodsworth S."/>
            <person name="Haran J."/>
            <person name="Ahrens D."/>
            <person name="Bocak L."/>
            <person name="London A."/>
            <person name="Culverwell L."/>
            <person name="Vogler A.P."/>
        </authorList>
    </citation>
    <scope>NUCLEOTIDE SEQUENCE</scope>
</reference>
<feature type="transmembrane region" description="Helical" evidence="1">
    <location>
        <begin position="12"/>
        <end position="31"/>
    </location>
</feature>
<keyword evidence="1" id="KW-0472">Membrane</keyword>